<dbReference type="InterPro" id="IPR036922">
    <property type="entry name" value="Rieske_2Fe-2S_sf"/>
</dbReference>
<organism evidence="2 3">
    <name type="scientific">Candidatus Kapaibacterium thiocyanatum</name>
    <dbReference type="NCBI Taxonomy" id="1895771"/>
    <lineage>
        <taxon>Bacteria</taxon>
        <taxon>Pseudomonadati</taxon>
        <taxon>Candidatus Kapaibacteriota</taxon>
        <taxon>Candidatus Kapaibacteriia</taxon>
        <taxon>Candidatus Kapaibacteriales</taxon>
        <taxon>Candidatus Kapaibacteriaceae</taxon>
        <taxon>Candidatus Kapaibacterium</taxon>
    </lineage>
</organism>
<dbReference type="PROSITE" id="PS51257">
    <property type="entry name" value="PROKAR_LIPOPROTEIN"/>
    <property type="match status" value="1"/>
</dbReference>
<evidence type="ECO:0000256" key="1">
    <source>
        <dbReference type="SAM" id="SignalP"/>
    </source>
</evidence>
<dbReference type="Proteomes" id="UP000184233">
    <property type="component" value="Unassembled WGS sequence"/>
</dbReference>
<dbReference type="Gene3D" id="2.102.10.10">
    <property type="entry name" value="Rieske [2Fe-2S] iron-sulphur domain"/>
    <property type="match status" value="1"/>
</dbReference>
<protein>
    <recommendedName>
        <fullName evidence="4">Rieske domain-containing protein</fullName>
    </recommendedName>
</protein>
<reference evidence="2 3" key="1">
    <citation type="submission" date="2016-09" db="EMBL/GenBank/DDBJ databases">
        <title>Genome-resolved meta-omics ties microbial dynamics to process performance in biotechnology for thiocyanate degradation.</title>
        <authorList>
            <person name="Kantor R.S."/>
            <person name="Huddy R.J."/>
            <person name="Iyer R."/>
            <person name="Thomas B.C."/>
            <person name="Brown C.T."/>
            <person name="Anantharaman K."/>
            <person name="Tringe S."/>
            <person name="Hettich R.L."/>
            <person name="Harrison S.T."/>
            <person name="Banfield J.F."/>
        </authorList>
    </citation>
    <scope>NUCLEOTIDE SEQUENCE [LARGE SCALE GENOMIC DNA]</scope>
    <source>
        <strain evidence="2">59-99</strain>
    </source>
</reference>
<accession>A0A1M3KVX7</accession>
<feature type="chain" id="PRO_5012815608" description="Rieske domain-containing protein" evidence="1">
    <location>
        <begin position="20"/>
        <end position="146"/>
    </location>
</feature>
<evidence type="ECO:0008006" key="4">
    <source>
        <dbReference type="Google" id="ProtNLM"/>
    </source>
</evidence>
<dbReference type="GO" id="GO:0051537">
    <property type="term" value="F:2 iron, 2 sulfur cluster binding"/>
    <property type="evidence" value="ECO:0007669"/>
    <property type="project" value="InterPro"/>
</dbReference>
<name>A0A1M3KVX7_9BACT</name>
<evidence type="ECO:0000313" key="2">
    <source>
        <dbReference type="EMBL" id="OJX56611.1"/>
    </source>
</evidence>
<sequence length="146" mass="15372">MKRASSIAALSALAILAAACSKDDVTITPPKDDGAPRIVMFNVDAEPALNVPGGVVLKSWTGMNKGRPIAIVRITTNFFAAHRAQCTKDSVNLQLGGDYLVCPVDGTRYRTESGTVATQPPSGGATELRHVAVLFDTTSRSITISE</sequence>
<evidence type="ECO:0000313" key="3">
    <source>
        <dbReference type="Proteomes" id="UP000184233"/>
    </source>
</evidence>
<dbReference type="AlphaFoldDB" id="A0A1M3KVX7"/>
<dbReference type="SUPFAM" id="SSF50022">
    <property type="entry name" value="ISP domain"/>
    <property type="match status" value="1"/>
</dbReference>
<comment type="caution">
    <text evidence="2">The sequence shown here is derived from an EMBL/GenBank/DDBJ whole genome shotgun (WGS) entry which is preliminary data.</text>
</comment>
<keyword evidence="1" id="KW-0732">Signal</keyword>
<proteinExistence type="predicted"/>
<gene>
    <name evidence="2" type="ORF">BGO89_08635</name>
</gene>
<dbReference type="EMBL" id="MKVH01000024">
    <property type="protein sequence ID" value="OJX56611.1"/>
    <property type="molecule type" value="Genomic_DNA"/>
</dbReference>
<dbReference type="STRING" id="1895771.BGO89_08635"/>
<feature type="signal peptide" evidence="1">
    <location>
        <begin position="1"/>
        <end position="19"/>
    </location>
</feature>